<keyword evidence="10" id="KW-0276">Fatty acid metabolism</keyword>
<dbReference type="EMBL" id="JACTNZ010000006">
    <property type="protein sequence ID" value="KAG5545188.1"/>
    <property type="molecule type" value="Genomic_DNA"/>
</dbReference>
<protein>
    <recommendedName>
        <fullName evidence="6">acyl-CoA oxidase</fullName>
        <ecNumber evidence="6">1.3.3.6</ecNumber>
    </recommendedName>
</protein>
<dbReference type="InterPro" id="IPR046373">
    <property type="entry name" value="Acyl-CoA_Oxase/DH_mid-dom_sf"/>
</dbReference>
<keyword evidence="14" id="KW-0284">Flavonoid biosynthesis</keyword>
<reference evidence="18 19" key="1">
    <citation type="submission" date="2020-08" db="EMBL/GenBank/DDBJ databases">
        <title>Plant Genome Project.</title>
        <authorList>
            <person name="Zhang R.-G."/>
        </authorList>
    </citation>
    <scope>NUCLEOTIDE SEQUENCE [LARGE SCALE GENOMIC DNA]</scope>
    <source>
        <strain evidence="18">WSP0</strain>
        <tissue evidence="18">Leaf</tissue>
    </source>
</reference>
<comment type="similarity">
    <text evidence="4">Belongs to the acyl-CoA oxidase family.</text>
</comment>
<evidence type="ECO:0000256" key="7">
    <source>
        <dbReference type="ARBA" id="ARBA00022630"/>
    </source>
</evidence>
<dbReference type="Pfam" id="PF02770">
    <property type="entry name" value="Acyl-CoA_dh_M"/>
    <property type="match status" value="1"/>
</dbReference>
<dbReference type="FunFam" id="1.20.140.10:FF:000007">
    <property type="entry name" value="Acyl-coenzyme A oxidase"/>
    <property type="match status" value="1"/>
</dbReference>
<dbReference type="InterPro" id="IPR002655">
    <property type="entry name" value="Acyl-CoA_oxidase_C"/>
</dbReference>
<dbReference type="GO" id="GO:0055088">
    <property type="term" value="P:lipid homeostasis"/>
    <property type="evidence" value="ECO:0007669"/>
    <property type="project" value="TreeGrafter"/>
</dbReference>
<evidence type="ECO:0000259" key="15">
    <source>
        <dbReference type="Pfam" id="PF01756"/>
    </source>
</evidence>
<keyword evidence="12" id="KW-0443">Lipid metabolism</keyword>
<evidence type="ECO:0000256" key="9">
    <source>
        <dbReference type="ARBA" id="ARBA00022827"/>
    </source>
</evidence>
<evidence type="ECO:0000256" key="11">
    <source>
        <dbReference type="ARBA" id="ARBA00023002"/>
    </source>
</evidence>
<keyword evidence="9" id="KW-0274">FAD</keyword>
<dbReference type="InterPro" id="IPR006091">
    <property type="entry name" value="Acyl-CoA_Oxase/DH_mid-dom"/>
</dbReference>
<dbReference type="GO" id="GO:0008194">
    <property type="term" value="F:UDP-glycosyltransferase activity"/>
    <property type="evidence" value="ECO:0007669"/>
    <property type="project" value="InterPro"/>
</dbReference>
<dbReference type="FunFam" id="3.40.50.2000:FF:000037">
    <property type="entry name" value="Glycosyltransferase"/>
    <property type="match status" value="1"/>
</dbReference>
<evidence type="ECO:0000256" key="13">
    <source>
        <dbReference type="ARBA" id="ARBA00023140"/>
    </source>
</evidence>
<keyword evidence="19" id="KW-1185">Reference proteome</keyword>
<dbReference type="FunFam" id="2.40.110.10:FF:000005">
    <property type="entry name" value="Acyl-coenzyme A oxidase"/>
    <property type="match status" value="1"/>
</dbReference>
<dbReference type="FunFam" id="3.40.50.2000:FF:000087">
    <property type="entry name" value="Glycosyltransferase"/>
    <property type="match status" value="1"/>
</dbReference>
<name>A0AAV6JYF5_9ERIC</name>
<dbReference type="SUPFAM" id="SSF47203">
    <property type="entry name" value="Acyl-CoA dehydrogenase C-terminal domain-like"/>
    <property type="match status" value="2"/>
</dbReference>
<evidence type="ECO:0000259" key="17">
    <source>
        <dbReference type="Pfam" id="PF22924"/>
    </source>
</evidence>
<gene>
    <name evidence="18" type="ORF">RHGRI_017616</name>
</gene>
<dbReference type="Pfam" id="PF00201">
    <property type="entry name" value="UDPGT"/>
    <property type="match status" value="1"/>
</dbReference>
<dbReference type="AlphaFoldDB" id="A0AAV6JYF5"/>
<evidence type="ECO:0000256" key="1">
    <source>
        <dbReference type="ARBA" id="ARBA00001201"/>
    </source>
</evidence>
<dbReference type="Gene3D" id="3.40.50.2000">
    <property type="entry name" value="Glycogen Phosphorylase B"/>
    <property type="match status" value="2"/>
</dbReference>
<dbReference type="PANTHER" id="PTHR10909">
    <property type="entry name" value="ELECTRON TRANSPORT OXIDOREDUCTASE"/>
    <property type="match status" value="1"/>
</dbReference>
<dbReference type="GO" id="GO:0005777">
    <property type="term" value="C:peroxisome"/>
    <property type="evidence" value="ECO:0007669"/>
    <property type="project" value="UniProtKB-SubCell"/>
</dbReference>
<sequence>MASPIDRPTFRTRILLNHLLLNPDQTLPPLAPSPCLNYSPPELSNNFRFDTREMRKLSDGHHVVDRDWLFGLMTQSKLFCPRERGAGRVFVGPDYNQSMEQQREMTLRRIEYLLGRGVFEGWLTGKGPEAELRKLAFLEVLGIFDHSLAIKLGVHFFLWGGAIQFFGTKHHHEKWLRDSENYVVKGCFAMTELGHGSNVRGIETVTIYDSSTGEFVINTPCESAQKYWIGGAANHATHTIVFSQLNIDGTNHGVHAFIAQIRDANGNVCPNIRIADCGHKIGLNGVDNGRIWFDNVRIPRENLLNSVANVSPDGQYLSAIKNPDQRFAAFMAPLTSGRVTIACSAIYTSKIGLAIAIRYSLSRRAFSVTPNGPEVLLLDYPSHQRRLLPLLAKTYAMSFAANYLKTKYVTRTPESNKTIHVVSSAFKATLTWHNMRTLQECREACGGQGMKTENRVGHLKGEFDVQSTFEGDNNVLMQQVSKALLAEYIAAQKRNRPFKGLGLEHMNKSCPVIPSQLTNSTLRSIQFQTDIFCLRERDLLSRFAAEVSAHEAQGQSKEYAFILSYQLAEDLGKAFSERSIFQTFIEAEAALSSGSLKDILGLVRTMYALISLEEDASFLRYGYLSPDNAAAVRKEVAKLCSELRPHALALLIHETIAFFHSRFLQNISAFLAAALGMVTPTFHIAMYPWFALGHLTPFLHLSNKLAKKGHKISFLIPTKTQKKLQPFNLHPELITFVPIAVPPVPGLPPGVETTADVGMASHTLLMEAMDRTEDYIERLFRDLKPDFVFFDFAYWLPGVARRLGIKSVHYCIISPATIGYSMSPARTLDGREVTEGDLMLPPPDYPDLSIKLLPHEARAFYGMRTFKYGGDVLFYDRLHASFTQCDALGFRTSREIEGPFCDYLGHHFGKPVLLSGPVIPEPPTCPLDHKLAKWLDQFKSGSVIYCAFGSQCILEKGQFQELLLGLELTYMPFMAALKQPMGAETVEEALPEMFEERIGKRGVVYGGWVQQQLILEHPSVGCFITHCGSGSLSEALVNKCQLVLLPYFGDQIINARMMSVSMKVGVEVEKGEQDGLFMRESVCKAVRTVMEEGDKVGKEVRANKAKLRELLLLKKDLDSSYIDSFNEKLRDLLLG</sequence>
<dbReference type="GO" id="GO:0071949">
    <property type="term" value="F:FAD binding"/>
    <property type="evidence" value="ECO:0007669"/>
    <property type="project" value="InterPro"/>
</dbReference>
<dbReference type="InterPro" id="IPR035595">
    <property type="entry name" value="UDP_glycos_trans_CS"/>
</dbReference>
<feature type="domain" description="Acyl-CoA oxidase/dehydrogenase middle" evidence="16">
    <location>
        <begin position="187"/>
        <end position="296"/>
    </location>
</feature>
<dbReference type="GO" id="GO:0005504">
    <property type="term" value="F:fatty acid binding"/>
    <property type="evidence" value="ECO:0007669"/>
    <property type="project" value="TreeGrafter"/>
</dbReference>
<dbReference type="InterPro" id="IPR055060">
    <property type="entry name" value="ACOX_C_alpha1"/>
</dbReference>
<evidence type="ECO:0000256" key="6">
    <source>
        <dbReference type="ARBA" id="ARBA00012870"/>
    </source>
</evidence>
<dbReference type="SUPFAM" id="SSF53756">
    <property type="entry name" value="UDP-Glycosyltransferase/glycogen phosphorylase"/>
    <property type="match status" value="1"/>
</dbReference>
<dbReference type="GO" id="GO:0003997">
    <property type="term" value="F:acyl-CoA oxidase activity"/>
    <property type="evidence" value="ECO:0007669"/>
    <property type="project" value="UniProtKB-EC"/>
</dbReference>
<comment type="similarity">
    <text evidence="5">Belongs to the UDP-glycosyltransferase family.</text>
</comment>
<dbReference type="CDD" id="cd03784">
    <property type="entry name" value="GT1_Gtf-like"/>
    <property type="match status" value="1"/>
</dbReference>
<keyword evidence="8" id="KW-0808">Transferase</keyword>
<comment type="catalytic activity">
    <reaction evidence="1">
        <text>a 2,3-saturated acyl-CoA + O2 = a (2E)-enoyl-CoA + H2O2</text>
        <dbReference type="Rhea" id="RHEA:38959"/>
        <dbReference type="ChEBI" id="CHEBI:15379"/>
        <dbReference type="ChEBI" id="CHEBI:16240"/>
        <dbReference type="ChEBI" id="CHEBI:58856"/>
        <dbReference type="ChEBI" id="CHEBI:65111"/>
        <dbReference type="EC" id="1.3.3.6"/>
    </reaction>
</comment>
<feature type="domain" description="Acyl-CoA oxidase C-alpha1" evidence="17">
    <location>
        <begin position="334"/>
        <end position="485"/>
    </location>
</feature>
<accession>A0AAV6JYF5</accession>
<dbReference type="Pfam" id="PF22924">
    <property type="entry name" value="ACOX_C_alpha1"/>
    <property type="match status" value="1"/>
</dbReference>
<keyword evidence="11" id="KW-0560">Oxidoreductase</keyword>
<dbReference type="Gene3D" id="1.20.140.10">
    <property type="entry name" value="Butyryl-CoA Dehydrogenase, subunit A, domain 3"/>
    <property type="match status" value="2"/>
</dbReference>
<dbReference type="GO" id="GO:0033540">
    <property type="term" value="P:fatty acid beta-oxidation using acyl-CoA oxidase"/>
    <property type="evidence" value="ECO:0007669"/>
    <property type="project" value="TreeGrafter"/>
</dbReference>
<evidence type="ECO:0000259" key="16">
    <source>
        <dbReference type="Pfam" id="PF02770"/>
    </source>
</evidence>
<evidence type="ECO:0000256" key="3">
    <source>
        <dbReference type="ARBA" id="ARBA00004275"/>
    </source>
</evidence>
<dbReference type="Proteomes" id="UP000823749">
    <property type="component" value="Chromosome 6"/>
</dbReference>
<evidence type="ECO:0000256" key="10">
    <source>
        <dbReference type="ARBA" id="ARBA00022832"/>
    </source>
</evidence>
<feature type="domain" description="Acyl-CoA oxidase C-terminal" evidence="15">
    <location>
        <begin position="528"/>
        <end position="650"/>
    </location>
</feature>
<comment type="caution">
    <text evidence="18">The sequence shown here is derived from an EMBL/GenBank/DDBJ whole genome shotgun (WGS) entry which is preliminary data.</text>
</comment>
<evidence type="ECO:0000256" key="8">
    <source>
        <dbReference type="ARBA" id="ARBA00022679"/>
    </source>
</evidence>
<evidence type="ECO:0000256" key="5">
    <source>
        <dbReference type="ARBA" id="ARBA00009995"/>
    </source>
</evidence>
<dbReference type="InterPro" id="IPR002213">
    <property type="entry name" value="UDP_glucos_trans"/>
</dbReference>
<comment type="subcellular location">
    <subcellularLocation>
        <location evidence="3">Peroxisome</location>
    </subcellularLocation>
</comment>
<dbReference type="EC" id="1.3.3.6" evidence="6"/>
<dbReference type="Gene3D" id="2.40.110.10">
    <property type="entry name" value="Butyryl-CoA Dehydrogenase, subunit A, domain 2"/>
    <property type="match status" value="1"/>
</dbReference>
<comment type="cofactor">
    <cofactor evidence="2">
        <name>FAD</name>
        <dbReference type="ChEBI" id="CHEBI:57692"/>
    </cofactor>
</comment>
<dbReference type="InterPro" id="IPR012258">
    <property type="entry name" value="Acyl-CoA_oxidase"/>
</dbReference>
<dbReference type="SUPFAM" id="SSF56645">
    <property type="entry name" value="Acyl-CoA dehydrogenase NM domain-like"/>
    <property type="match status" value="1"/>
</dbReference>
<evidence type="ECO:0000313" key="18">
    <source>
        <dbReference type="EMBL" id="KAG5545188.1"/>
    </source>
</evidence>
<dbReference type="InterPro" id="IPR036250">
    <property type="entry name" value="AcylCo_DH-like_C"/>
</dbReference>
<dbReference type="PANTHER" id="PTHR10909:SF352">
    <property type="entry name" value="ACYL-COENZYME A OXIDASE-LIKE PROTEIN"/>
    <property type="match status" value="1"/>
</dbReference>
<evidence type="ECO:0000256" key="12">
    <source>
        <dbReference type="ARBA" id="ARBA00023098"/>
    </source>
</evidence>
<dbReference type="InterPro" id="IPR009100">
    <property type="entry name" value="AcylCoA_DH/oxidase_NM_dom_sf"/>
</dbReference>
<dbReference type="PROSITE" id="PS00375">
    <property type="entry name" value="UDPGT"/>
    <property type="match status" value="1"/>
</dbReference>
<evidence type="ECO:0000256" key="4">
    <source>
        <dbReference type="ARBA" id="ARBA00006288"/>
    </source>
</evidence>
<dbReference type="Pfam" id="PF01756">
    <property type="entry name" value="ACOX"/>
    <property type="match status" value="1"/>
</dbReference>
<dbReference type="FunFam" id="1.20.140.10:FF:000010">
    <property type="entry name" value="Acyl-coenzyme A oxidase"/>
    <property type="match status" value="1"/>
</dbReference>
<evidence type="ECO:0000256" key="14">
    <source>
        <dbReference type="ARBA" id="ARBA00023241"/>
    </source>
</evidence>
<evidence type="ECO:0000313" key="19">
    <source>
        <dbReference type="Proteomes" id="UP000823749"/>
    </source>
</evidence>
<proteinExistence type="inferred from homology"/>
<evidence type="ECO:0000256" key="2">
    <source>
        <dbReference type="ARBA" id="ARBA00001974"/>
    </source>
</evidence>
<keyword evidence="7" id="KW-0285">Flavoprotein</keyword>
<organism evidence="18 19">
    <name type="scientific">Rhododendron griersonianum</name>
    <dbReference type="NCBI Taxonomy" id="479676"/>
    <lineage>
        <taxon>Eukaryota</taxon>
        <taxon>Viridiplantae</taxon>
        <taxon>Streptophyta</taxon>
        <taxon>Embryophyta</taxon>
        <taxon>Tracheophyta</taxon>
        <taxon>Spermatophyta</taxon>
        <taxon>Magnoliopsida</taxon>
        <taxon>eudicotyledons</taxon>
        <taxon>Gunneridae</taxon>
        <taxon>Pentapetalae</taxon>
        <taxon>asterids</taxon>
        <taxon>Ericales</taxon>
        <taxon>Ericaceae</taxon>
        <taxon>Ericoideae</taxon>
        <taxon>Rhodoreae</taxon>
        <taxon>Rhododendron</taxon>
    </lineage>
</organism>
<dbReference type="GO" id="GO:0009718">
    <property type="term" value="P:anthocyanin-containing compound biosynthetic process"/>
    <property type="evidence" value="ECO:0007669"/>
    <property type="project" value="UniProtKB-ARBA"/>
</dbReference>
<keyword evidence="13" id="KW-0576">Peroxisome</keyword>